<name>A0ACC5U655_9FLAO</name>
<keyword evidence="2" id="KW-1185">Reference proteome</keyword>
<comment type="caution">
    <text evidence="1">The sequence shown here is derived from an EMBL/GenBank/DDBJ whole genome shotgun (WGS) entry which is preliminary data.</text>
</comment>
<sequence>MKAFIGVFTCFLFCVFQVSSQEVVLDFEFAQKSKMLTKEVFSISNQVTKDWALFIKEKKAIQAYLFDTNFKQKVHFSFDSEKRKKYNEAVGTKISGDQYSLVFSTANRNKFCVFTVDFATKTQLVREFKVDLPKEAPIKTINYQNKIYFLSSNSDDELIIRELTDNDELKLIKRHALDLQKGQQINDLDKFGLDDWASKGENFITEIANTVPNSIELASERTKVYREDDQLFFTFDSRKSEATGMLVINLTDFSIQEKAFAYPKGKVSNFKRKNSYYVDGTLFQIASSNLEMCLTIKSMNDSVLQTFRYHKNHPIAIRNSIITQEGLTAVPWVTTRTFDETSKFLRKISSANVGVSAYKIGGLFHLTVGGSKEISQSMPMMVGGVGSVGGVGGVGGVPMVVGTLGSVAITLNPVGASYTAYSSSKSTYFRTSLDANYEHVAEASGNNIFEKIKAYGKLKKYCTNEDVFYHNENLLYGYLNMKEGHYKLVKF</sequence>
<protein>
    <submittedName>
        <fullName evidence="1">Uncharacterized protein</fullName>
    </submittedName>
</protein>
<gene>
    <name evidence="1" type="ORF">KO493_03710</name>
</gene>
<evidence type="ECO:0000313" key="2">
    <source>
        <dbReference type="Proteomes" id="UP001647509"/>
    </source>
</evidence>
<proteinExistence type="predicted"/>
<accession>A0ACC5U655</accession>
<evidence type="ECO:0000313" key="1">
    <source>
        <dbReference type="EMBL" id="MBU2949802.1"/>
    </source>
</evidence>
<dbReference type="EMBL" id="JAHKPD010000008">
    <property type="protein sequence ID" value="MBU2949802.1"/>
    <property type="molecule type" value="Genomic_DNA"/>
</dbReference>
<dbReference type="Proteomes" id="UP001647509">
    <property type="component" value="Unassembled WGS sequence"/>
</dbReference>
<reference evidence="1" key="1">
    <citation type="submission" date="2021-05" db="EMBL/GenBank/DDBJ databases">
        <title>Draft genomes of bacteria isolated from model marine particles.</title>
        <authorList>
            <person name="Datta M.S."/>
            <person name="Schwartzman J.A."/>
            <person name="Enke T.N."/>
            <person name="Saavedra J."/>
            <person name="Cermak N."/>
            <person name="Cordero O.X."/>
        </authorList>
    </citation>
    <scope>NUCLEOTIDE SEQUENCE</scope>
    <source>
        <strain evidence="1">I2M19</strain>
    </source>
</reference>
<organism evidence="1 2">
    <name type="scientific">Pseudotamlana agarivorans</name>
    <dbReference type="NCBI Taxonomy" id="481183"/>
    <lineage>
        <taxon>Bacteria</taxon>
        <taxon>Pseudomonadati</taxon>
        <taxon>Bacteroidota</taxon>
        <taxon>Flavobacteriia</taxon>
        <taxon>Flavobacteriales</taxon>
        <taxon>Flavobacteriaceae</taxon>
        <taxon>Pseudotamlana</taxon>
    </lineage>
</organism>